<gene>
    <name evidence="10" type="ORF">GFC30_795</name>
</gene>
<dbReference type="RefSeq" id="WP_066322997.1">
    <property type="nucleotide sequence ID" value="NZ_CP015438.1"/>
</dbReference>
<comment type="similarity">
    <text evidence="5">Belongs to the methyl-accepting chemotaxis (MCP) protein family.</text>
</comment>
<dbReference type="CDD" id="cd06225">
    <property type="entry name" value="HAMP"/>
    <property type="match status" value="1"/>
</dbReference>
<dbReference type="AlphaFoldDB" id="A0A160F6U9"/>
<evidence type="ECO:0000259" key="9">
    <source>
        <dbReference type="PROSITE" id="PS50885"/>
    </source>
</evidence>
<reference evidence="10 11" key="1">
    <citation type="journal article" date="2006" name="Syst. Appl. Microbiol.">
        <title>Anoxybacillus amylolyticus sp. nov., a thermophilic amylase producing bacterium isolated from Mount Rittmann (Antarctica).</title>
        <authorList>
            <person name="Poli A."/>
            <person name="Esposito E."/>
            <person name="Lama L."/>
            <person name="Orlando P."/>
            <person name="Nicolaus G."/>
            <person name="de Appolonia F."/>
            <person name="Gambacorta A."/>
            <person name="Nicolaus B."/>
        </authorList>
    </citation>
    <scope>NUCLEOTIDE SEQUENCE [LARGE SCALE GENOMIC DNA]</scope>
    <source>
        <strain evidence="10 11">DSM 15939</strain>
    </source>
</reference>
<dbReference type="InterPro" id="IPR004089">
    <property type="entry name" value="MCPsignal_dom"/>
</dbReference>
<dbReference type="PANTHER" id="PTHR32089">
    <property type="entry name" value="METHYL-ACCEPTING CHEMOTAXIS PROTEIN MCPB"/>
    <property type="match status" value="1"/>
</dbReference>
<dbReference type="PRINTS" id="PR00260">
    <property type="entry name" value="CHEMTRNSDUCR"/>
</dbReference>
<evidence type="ECO:0000256" key="4">
    <source>
        <dbReference type="ARBA" id="ARBA00023224"/>
    </source>
</evidence>
<dbReference type="PROSITE" id="PS50885">
    <property type="entry name" value="HAMP"/>
    <property type="match status" value="1"/>
</dbReference>
<dbReference type="PANTHER" id="PTHR32089:SF112">
    <property type="entry name" value="LYSOZYME-LIKE PROTEIN-RELATED"/>
    <property type="match status" value="1"/>
</dbReference>
<evidence type="ECO:0000256" key="7">
    <source>
        <dbReference type="SAM" id="Phobius"/>
    </source>
</evidence>
<dbReference type="SUPFAM" id="SSF58104">
    <property type="entry name" value="Methyl-accepting chemotaxis protein (MCP) signaling domain"/>
    <property type="match status" value="1"/>
</dbReference>
<evidence type="ECO:0000256" key="1">
    <source>
        <dbReference type="ARBA" id="ARBA00004236"/>
    </source>
</evidence>
<proteinExistence type="inferred from homology"/>
<sequence length="417" mass="45442">MSLSSYIIRTLVVVIPGTVLIGLGVCIGNRVNGLAFWWTMGATVLLGMILGTLSATINYRRFVAPIAVINEHLQKMTDGDLLTRVPFERVRELKPIAICINDMAETWGEMMGNMKRHSDEMAHFSEQLSYIAEQTTKATEQIATTMEDIALHAEQQVKMVQETSRSMNDISHSLMNVATNTERVSANTGETLVKATTGKQSIEQMEEQMKFIHAHVQTLGQVVKGLGERSNEIGQITQVITGIASQTNLLALNAAIEAARAGEQGKGFAVVADEVRKLAEQSAQSAQQITQLIGDIQKETEQAIRSTETVVGEVSEGLHAVQTAGLSFEQIRQSINSVNEQMEHVSSVIQQMTKSAQQVATSVEQIITIVEQASAGSTNISAATEEQMASMEEIASSASSLRKMAEDMQRLMQGFRA</sequence>
<feature type="domain" description="Methyl-accepting transducer" evidence="8">
    <location>
        <begin position="131"/>
        <end position="367"/>
    </location>
</feature>
<dbReference type="Pfam" id="PF00015">
    <property type="entry name" value="MCPsignal"/>
    <property type="match status" value="1"/>
</dbReference>
<dbReference type="GO" id="GO:0004888">
    <property type="term" value="F:transmembrane signaling receptor activity"/>
    <property type="evidence" value="ECO:0007669"/>
    <property type="project" value="InterPro"/>
</dbReference>
<evidence type="ECO:0000256" key="2">
    <source>
        <dbReference type="ARBA" id="ARBA00022475"/>
    </source>
</evidence>
<evidence type="ECO:0000256" key="3">
    <source>
        <dbReference type="ARBA" id="ARBA00023136"/>
    </source>
</evidence>
<dbReference type="Gene3D" id="1.10.287.950">
    <property type="entry name" value="Methyl-accepting chemotaxis protein"/>
    <property type="match status" value="1"/>
</dbReference>
<dbReference type="GO" id="GO:0006935">
    <property type="term" value="P:chemotaxis"/>
    <property type="evidence" value="ECO:0007669"/>
    <property type="project" value="InterPro"/>
</dbReference>
<accession>A0A160F6U9</accession>
<dbReference type="SMART" id="SM00304">
    <property type="entry name" value="HAMP"/>
    <property type="match status" value="1"/>
</dbReference>
<evidence type="ECO:0000313" key="11">
    <source>
        <dbReference type="Proteomes" id="UP000076865"/>
    </source>
</evidence>
<name>A0A160F6U9_9BACL</name>
<dbReference type="OrthoDB" id="107771at2"/>
<keyword evidence="3 7" id="KW-0472">Membrane</keyword>
<feature type="transmembrane region" description="Helical" evidence="7">
    <location>
        <begin position="6"/>
        <end position="27"/>
    </location>
</feature>
<comment type="subcellular location">
    <subcellularLocation>
        <location evidence="1">Cell membrane</location>
    </subcellularLocation>
</comment>
<dbReference type="CDD" id="cd11386">
    <property type="entry name" value="MCP_signal"/>
    <property type="match status" value="1"/>
</dbReference>
<dbReference type="PROSITE" id="PS50111">
    <property type="entry name" value="CHEMOTAXIS_TRANSDUC_2"/>
    <property type="match status" value="1"/>
</dbReference>
<dbReference type="KEGG" id="aamy:GFC30_795"/>
<evidence type="ECO:0000259" key="8">
    <source>
        <dbReference type="PROSITE" id="PS50111"/>
    </source>
</evidence>
<keyword evidence="4 6" id="KW-0807">Transducer</keyword>
<dbReference type="InterPro" id="IPR004090">
    <property type="entry name" value="Chemotax_Me-accpt_rcpt"/>
</dbReference>
<keyword evidence="2" id="KW-1003">Cell membrane</keyword>
<evidence type="ECO:0000256" key="6">
    <source>
        <dbReference type="PROSITE-ProRule" id="PRU00284"/>
    </source>
</evidence>
<dbReference type="GO" id="GO:0005886">
    <property type="term" value="C:plasma membrane"/>
    <property type="evidence" value="ECO:0007669"/>
    <property type="project" value="UniProtKB-SubCell"/>
</dbReference>
<dbReference type="GO" id="GO:0007165">
    <property type="term" value="P:signal transduction"/>
    <property type="evidence" value="ECO:0007669"/>
    <property type="project" value="UniProtKB-KW"/>
</dbReference>
<keyword evidence="7" id="KW-1133">Transmembrane helix</keyword>
<dbReference type="PATRIC" id="fig|294699.3.peg.803"/>
<dbReference type="Proteomes" id="UP000076865">
    <property type="component" value="Chromosome"/>
</dbReference>
<protein>
    <submittedName>
        <fullName evidence="10">Methyl-accepting chemotaxis (MCP) signaling domain protein</fullName>
    </submittedName>
</protein>
<feature type="transmembrane region" description="Helical" evidence="7">
    <location>
        <begin position="34"/>
        <end position="57"/>
    </location>
</feature>
<keyword evidence="11" id="KW-1185">Reference proteome</keyword>
<organism evidence="10 11">
    <name type="scientific">Anoxybacteroides amylolyticum</name>
    <dbReference type="NCBI Taxonomy" id="294699"/>
    <lineage>
        <taxon>Bacteria</taxon>
        <taxon>Bacillati</taxon>
        <taxon>Bacillota</taxon>
        <taxon>Bacilli</taxon>
        <taxon>Bacillales</taxon>
        <taxon>Anoxybacillaceae</taxon>
        <taxon>Anoxybacteroides</taxon>
    </lineage>
</organism>
<dbReference type="EMBL" id="CP015438">
    <property type="protein sequence ID" value="ANB61981.1"/>
    <property type="molecule type" value="Genomic_DNA"/>
</dbReference>
<dbReference type="InterPro" id="IPR003660">
    <property type="entry name" value="HAMP_dom"/>
</dbReference>
<evidence type="ECO:0000256" key="5">
    <source>
        <dbReference type="ARBA" id="ARBA00029447"/>
    </source>
</evidence>
<feature type="domain" description="HAMP" evidence="9">
    <location>
        <begin position="60"/>
        <end position="112"/>
    </location>
</feature>
<keyword evidence="7" id="KW-0812">Transmembrane</keyword>
<dbReference type="SMART" id="SM00283">
    <property type="entry name" value="MA"/>
    <property type="match status" value="1"/>
</dbReference>
<evidence type="ECO:0000313" key="10">
    <source>
        <dbReference type="EMBL" id="ANB61981.1"/>
    </source>
</evidence>